<accession>A0A9D5M4H0</accession>
<dbReference type="EMBL" id="JADCKB010000017">
    <property type="protein sequence ID" value="MBE5040544.1"/>
    <property type="molecule type" value="Genomic_DNA"/>
</dbReference>
<dbReference type="AlphaFoldDB" id="A0A9D5M4H0"/>
<dbReference type="Proteomes" id="UP000806542">
    <property type="component" value="Unassembled WGS sequence"/>
</dbReference>
<name>A0A9D5M4H0_9FIRM</name>
<evidence type="ECO:0000313" key="1">
    <source>
        <dbReference type="EMBL" id="MBE5040544.1"/>
    </source>
</evidence>
<protein>
    <submittedName>
        <fullName evidence="1">Uncharacterized protein</fullName>
    </submittedName>
</protein>
<proteinExistence type="predicted"/>
<comment type="caution">
    <text evidence="1">The sequence shown here is derived from an EMBL/GenBank/DDBJ whole genome shotgun (WGS) entry which is preliminary data.</text>
</comment>
<dbReference type="RefSeq" id="WP_226393097.1">
    <property type="nucleotide sequence ID" value="NZ_JADCKB010000017.1"/>
</dbReference>
<keyword evidence="2" id="KW-1185">Reference proteome</keyword>
<gene>
    <name evidence="1" type="ORF">INF28_08735</name>
</gene>
<evidence type="ECO:0000313" key="2">
    <source>
        <dbReference type="Proteomes" id="UP000806542"/>
    </source>
</evidence>
<reference evidence="1" key="1">
    <citation type="submission" date="2020-10" db="EMBL/GenBank/DDBJ databases">
        <title>ChiBAC.</title>
        <authorList>
            <person name="Zenner C."/>
            <person name="Hitch T.C.A."/>
            <person name="Clavel T."/>
        </authorList>
    </citation>
    <scope>NUCLEOTIDE SEQUENCE</scope>
    <source>
        <strain evidence="1">DSM 107454</strain>
    </source>
</reference>
<organism evidence="1 2">
    <name type="scientific">Ructibacterium gallinarum</name>
    <dbReference type="NCBI Taxonomy" id="2779355"/>
    <lineage>
        <taxon>Bacteria</taxon>
        <taxon>Bacillati</taxon>
        <taxon>Bacillota</taxon>
        <taxon>Clostridia</taxon>
        <taxon>Eubacteriales</taxon>
        <taxon>Oscillospiraceae</taxon>
        <taxon>Ructibacterium</taxon>
    </lineage>
</organism>
<sequence length="117" mass="13760">MNTKIGYLYRDADNYKVWNEAVINGTLNDVQKQIIRKCLYDGEYFIPCAVGLPEKTFVSLGYSYDEQADHPFFELSMSDINVTYELPTVSISARRLTRNFIRMRNKWAEFANERTRI</sequence>